<keyword evidence="9 12" id="KW-0119">Carbohydrate metabolism</keyword>
<dbReference type="OrthoDB" id="9806756at2"/>
<dbReference type="Gene3D" id="3.40.190.80">
    <property type="match status" value="1"/>
</dbReference>
<evidence type="ECO:0000259" key="14">
    <source>
        <dbReference type="Pfam" id="PF00316"/>
    </source>
</evidence>
<dbReference type="PANTHER" id="PTHR11556:SF35">
    <property type="entry name" value="SEDOHEPTULOSE-1,7-BISPHOSPHATASE, CHLOROPLASTIC"/>
    <property type="match status" value="1"/>
</dbReference>
<keyword evidence="5 12" id="KW-0963">Cytoplasm</keyword>
<evidence type="ECO:0000256" key="4">
    <source>
        <dbReference type="ARBA" id="ARBA00013093"/>
    </source>
</evidence>
<proteinExistence type="inferred from homology"/>
<evidence type="ECO:0000256" key="1">
    <source>
        <dbReference type="ARBA" id="ARBA00001273"/>
    </source>
</evidence>
<dbReference type="NCBIfam" id="NF006779">
    <property type="entry name" value="PRK09293.1-3"/>
    <property type="match status" value="1"/>
</dbReference>
<dbReference type="FunFam" id="3.30.540.10:FF:000002">
    <property type="entry name" value="Fructose-1,6-bisphosphatase class 1"/>
    <property type="match status" value="1"/>
</dbReference>
<feature type="binding site" evidence="12">
    <location>
        <position position="210"/>
    </location>
    <ligand>
        <name>substrate</name>
    </ligand>
</feature>
<dbReference type="PIRSF" id="PIRSF500210">
    <property type="entry name" value="FBPtase"/>
    <property type="match status" value="1"/>
</dbReference>
<evidence type="ECO:0000313" key="17">
    <source>
        <dbReference type="Proteomes" id="UP000183200"/>
    </source>
</evidence>
<feature type="binding site" evidence="12">
    <location>
        <position position="118"/>
    </location>
    <ligand>
        <name>Mg(2+)</name>
        <dbReference type="ChEBI" id="CHEBI:18420"/>
        <label>2</label>
    </ligand>
</feature>
<dbReference type="GO" id="GO:0000287">
    <property type="term" value="F:magnesium ion binding"/>
    <property type="evidence" value="ECO:0007669"/>
    <property type="project" value="UniProtKB-UniRule"/>
</dbReference>
<comment type="cofactor">
    <cofactor evidence="12">
        <name>Mg(2+)</name>
        <dbReference type="ChEBI" id="CHEBI:18420"/>
    </cofactor>
    <text evidence="12">Binds 2 magnesium ions per subunit.</text>
</comment>
<feature type="binding site" evidence="12">
    <location>
        <begin position="118"/>
        <end position="121"/>
    </location>
    <ligand>
        <name>substrate</name>
    </ligand>
</feature>
<comment type="catalytic activity">
    <reaction evidence="1 12">
        <text>beta-D-fructose 1,6-bisphosphate + H2O = beta-D-fructose 6-phosphate + phosphate</text>
        <dbReference type="Rhea" id="RHEA:11064"/>
        <dbReference type="ChEBI" id="CHEBI:15377"/>
        <dbReference type="ChEBI" id="CHEBI:32966"/>
        <dbReference type="ChEBI" id="CHEBI:43474"/>
        <dbReference type="ChEBI" id="CHEBI:57634"/>
        <dbReference type="EC" id="3.1.3.11"/>
    </reaction>
</comment>
<evidence type="ECO:0000256" key="11">
    <source>
        <dbReference type="ARBA" id="ARBA00081210"/>
    </source>
</evidence>
<comment type="similarity">
    <text evidence="3 12 13">Belongs to the FBPase class 1 family.</text>
</comment>
<feature type="binding site" evidence="12">
    <location>
        <position position="115"/>
    </location>
    <ligand>
        <name>Mg(2+)</name>
        <dbReference type="ChEBI" id="CHEBI:18420"/>
        <label>1</label>
    </ligand>
</feature>
<dbReference type="GO" id="GO:0006094">
    <property type="term" value="P:gluconeogenesis"/>
    <property type="evidence" value="ECO:0007669"/>
    <property type="project" value="UniProtKB-UniRule"/>
</dbReference>
<keyword evidence="6 12" id="KW-0479">Metal-binding</keyword>
<evidence type="ECO:0000256" key="9">
    <source>
        <dbReference type="ARBA" id="ARBA00023277"/>
    </source>
</evidence>
<evidence type="ECO:0000256" key="5">
    <source>
        <dbReference type="ARBA" id="ARBA00022490"/>
    </source>
</evidence>
<evidence type="ECO:0000256" key="7">
    <source>
        <dbReference type="ARBA" id="ARBA00022801"/>
    </source>
</evidence>
<dbReference type="GO" id="GO:0006000">
    <property type="term" value="P:fructose metabolic process"/>
    <property type="evidence" value="ECO:0007669"/>
    <property type="project" value="TreeGrafter"/>
</dbReference>
<protein>
    <recommendedName>
        <fullName evidence="10 12">Fructose-1,6-bisphosphatase class 1</fullName>
        <shortName evidence="12">FBPase class 1</shortName>
        <ecNumber evidence="4 12">3.1.3.11</ecNumber>
    </recommendedName>
    <alternativeName>
        <fullName evidence="11 12">D-fructose-1,6-bisphosphate 1-phosphohydrolase class 1</fullName>
    </alternativeName>
</protein>
<dbReference type="EMBL" id="FNGY01000002">
    <property type="protein sequence ID" value="SDL78908.1"/>
    <property type="molecule type" value="Genomic_DNA"/>
</dbReference>
<dbReference type="HAMAP" id="MF_01855">
    <property type="entry name" value="FBPase_class1"/>
    <property type="match status" value="1"/>
</dbReference>
<dbReference type="Gene3D" id="3.30.540.10">
    <property type="entry name" value="Fructose-1,6-Bisphosphatase, subunit A, domain 1"/>
    <property type="match status" value="1"/>
</dbReference>
<sequence length="351" mass="38134">MSGIKTLGQFIIEKQADFSYAKGELSRLLRDIGIASKIVNREVNKAGLVDILGDAGTVNIQGEGQKKLDVFANIQFISALTSGGECCIVATEEEDDFVRIDSPVSKNAKYIVCIDPLDGSSNIDCNVAVGTIFSIYRRKSVEGEATLADVLQKGTQQVAAGYVIYGSSTMLVYTTGKGVNGFTLDPSIGEFCLSHPNMRIPDGGNIYSLNEGNYVHFPEGVKKYLKYVQVHDEATNRPYTSRYIGSMVGDIHRNLIKGGIYIYPTTAKSPKGKLRLLYECNPMAFIVEQAGGVASDGFNRILDIEPTELHQRSSIFIGSKEMVTMAEGMMTEFSAEMNVNAVVSAKLDQAG</sequence>
<evidence type="ECO:0000313" key="16">
    <source>
        <dbReference type="EMBL" id="SDL78908.1"/>
    </source>
</evidence>
<dbReference type="PROSITE" id="PS00124">
    <property type="entry name" value="FBPASE"/>
    <property type="match status" value="1"/>
</dbReference>
<feature type="domain" description="Fructose-1-6-bisphosphatase class 1 C-terminal" evidence="15">
    <location>
        <begin position="200"/>
        <end position="330"/>
    </location>
</feature>
<comment type="subcellular location">
    <subcellularLocation>
        <location evidence="12">Cytoplasm</location>
    </subcellularLocation>
</comment>
<dbReference type="AlphaFoldDB" id="A0A1G9MXF6"/>
<dbReference type="InterPro" id="IPR020548">
    <property type="entry name" value="Fructose_bisphosphatase_AS"/>
</dbReference>
<comment type="caution">
    <text evidence="12">Lacks conserved residue(s) required for the propagation of feature annotation.</text>
</comment>
<dbReference type="Proteomes" id="UP000183200">
    <property type="component" value="Unassembled WGS sequence"/>
</dbReference>
<organism evidence="16 17">
    <name type="scientific">Pedobacter steynii</name>
    <dbReference type="NCBI Taxonomy" id="430522"/>
    <lineage>
        <taxon>Bacteria</taxon>
        <taxon>Pseudomonadati</taxon>
        <taxon>Bacteroidota</taxon>
        <taxon>Sphingobacteriia</taxon>
        <taxon>Sphingobacteriales</taxon>
        <taxon>Sphingobacteriaceae</taxon>
        <taxon>Pedobacter</taxon>
    </lineage>
</organism>
<feature type="binding site" evidence="12">
    <location>
        <position position="115"/>
    </location>
    <ligand>
        <name>Mg(2+)</name>
        <dbReference type="ChEBI" id="CHEBI:18420"/>
        <label>2</label>
    </ligand>
</feature>
<feature type="binding site" evidence="12">
    <location>
        <position position="279"/>
    </location>
    <ligand>
        <name>Mg(2+)</name>
        <dbReference type="ChEBI" id="CHEBI:18420"/>
        <label>2</label>
    </ligand>
</feature>
<evidence type="ECO:0000259" key="15">
    <source>
        <dbReference type="Pfam" id="PF18913"/>
    </source>
</evidence>
<accession>A0A1G9MXF6</accession>
<dbReference type="InterPro" id="IPR044015">
    <property type="entry name" value="FBPase_C_dom"/>
</dbReference>
<dbReference type="GO" id="GO:0005829">
    <property type="term" value="C:cytosol"/>
    <property type="evidence" value="ECO:0007669"/>
    <property type="project" value="TreeGrafter"/>
</dbReference>
<dbReference type="GO" id="GO:0042132">
    <property type="term" value="F:fructose 1,6-bisphosphate 1-phosphatase activity"/>
    <property type="evidence" value="ECO:0007669"/>
    <property type="project" value="UniProtKB-UniRule"/>
</dbReference>
<reference evidence="17" key="1">
    <citation type="submission" date="2016-10" db="EMBL/GenBank/DDBJ databases">
        <authorList>
            <person name="Varghese N."/>
            <person name="Submissions S."/>
        </authorList>
    </citation>
    <scope>NUCLEOTIDE SEQUENCE [LARGE SCALE GENOMIC DNA]</scope>
    <source>
        <strain evidence="17">DSM 19110</strain>
    </source>
</reference>
<dbReference type="InterPro" id="IPR033391">
    <property type="entry name" value="FBPase_N"/>
</dbReference>
<feature type="binding site" evidence="12">
    <location>
        <position position="243"/>
    </location>
    <ligand>
        <name>substrate</name>
    </ligand>
</feature>
<evidence type="ECO:0000256" key="3">
    <source>
        <dbReference type="ARBA" id="ARBA00010941"/>
    </source>
</evidence>
<dbReference type="InterPro" id="IPR000146">
    <property type="entry name" value="FBPase_class-1"/>
</dbReference>
<dbReference type="Pfam" id="PF18913">
    <property type="entry name" value="FBPase_C"/>
    <property type="match status" value="1"/>
</dbReference>
<evidence type="ECO:0000256" key="13">
    <source>
        <dbReference type="RuleBase" id="RU000508"/>
    </source>
</evidence>
<keyword evidence="7 12" id="KW-0378">Hydrolase</keyword>
<gene>
    <name evidence="12" type="primary">fbp</name>
    <name evidence="16" type="ORF">SAMN05421820_102151</name>
</gene>
<dbReference type="GO" id="GO:0030388">
    <property type="term" value="P:fructose 1,6-bisphosphate metabolic process"/>
    <property type="evidence" value="ECO:0007669"/>
    <property type="project" value="TreeGrafter"/>
</dbReference>
<dbReference type="InterPro" id="IPR028343">
    <property type="entry name" value="FBPtase"/>
</dbReference>
<dbReference type="EC" id="3.1.3.11" evidence="4 12"/>
<dbReference type="SUPFAM" id="SSF56655">
    <property type="entry name" value="Carbohydrate phosphatase"/>
    <property type="match status" value="1"/>
</dbReference>
<evidence type="ECO:0000256" key="6">
    <source>
        <dbReference type="ARBA" id="ARBA00022723"/>
    </source>
</evidence>
<dbReference type="PIRSF" id="PIRSF000904">
    <property type="entry name" value="FBPtase_SBPase"/>
    <property type="match status" value="1"/>
</dbReference>
<dbReference type="STRING" id="430522.BFS30_16725"/>
<comment type="pathway">
    <text evidence="2">Carbohydrate biosynthesis; Calvin cycle.</text>
</comment>
<dbReference type="PRINTS" id="PR00115">
    <property type="entry name" value="F16BPHPHTASE"/>
</dbReference>
<dbReference type="FunFam" id="3.40.190.80:FF:000001">
    <property type="entry name" value="Fructose-1,6-bisphosphatase class 1"/>
    <property type="match status" value="1"/>
</dbReference>
<dbReference type="NCBIfam" id="NF006778">
    <property type="entry name" value="PRK09293.1-1"/>
    <property type="match status" value="1"/>
</dbReference>
<evidence type="ECO:0000256" key="10">
    <source>
        <dbReference type="ARBA" id="ARBA00072069"/>
    </source>
</evidence>
<evidence type="ECO:0000256" key="12">
    <source>
        <dbReference type="HAMAP-Rule" id="MF_01855"/>
    </source>
</evidence>
<feature type="binding site" evidence="12">
    <location>
        <position position="92"/>
    </location>
    <ligand>
        <name>Mg(2+)</name>
        <dbReference type="ChEBI" id="CHEBI:18420"/>
        <label>1</label>
    </ligand>
</feature>
<dbReference type="GO" id="GO:0005986">
    <property type="term" value="P:sucrose biosynthetic process"/>
    <property type="evidence" value="ECO:0007669"/>
    <property type="project" value="TreeGrafter"/>
</dbReference>
<keyword evidence="17" id="KW-1185">Reference proteome</keyword>
<evidence type="ECO:0000256" key="2">
    <source>
        <dbReference type="ARBA" id="ARBA00005215"/>
    </source>
</evidence>
<dbReference type="PANTHER" id="PTHR11556">
    <property type="entry name" value="FRUCTOSE-1,6-BISPHOSPHATASE-RELATED"/>
    <property type="match status" value="1"/>
</dbReference>
<name>A0A1G9MXF6_9SPHI</name>
<comment type="subunit">
    <text evidence="12">Homotetramer.</text>
</comment>
<keyword evidence="8 12" id="KW-0460">Magnesium</keyword>
<dbReference type="RefSeq" id="WP_074605069.1">
    <property type="nucleotide sequence ID" value="NZ_FNGY01000002.1"/>
</dbReference>
<feature type="binding site" evidence="12">
    <location>
        <position position="117"/>
    </location>
    <ligand>
        <name>Mg(2+)</name>
        <dbReference type="ChEBI" id="CHEBI:18420"/>
        <label>1</label>
    </ligand>
</feature>
<dbReference type="GO" id="GO:0006002">
    <property type="term" value="P:fructose 6-phosphate metabolic process"/>
    <property type="evidence" value="ECO:0007669"/>
    <property type="project" value="TreeGrafter"/>
</dbReference>
<feature type="binding site" evidence="12">
    <location>
        <position position="273"/>
    </location>
    <ligand>
        <name>substrate</name>
    </ligand>
</feature>
<evidence type="ECO:0000256" key="8">
    <source>
        <dbReference type="ARBA" id="ARBA00022842"/>
    </source>
</evidence>
<dbReference type="CDD" id="cd00354">
    <property type="entry name" value="FBPase"/>
    <property type="match status" value="1"/>
</dbReference>
<feature type="domain" description="Fructose-1-6-bisphosphatase class I N-terminal" evidence="14">
    <location>
        <begin position="5"/>
        <end position="196"/>
    </location>
</feature>
<dbReference type="Pfam" id="PF00316">
    <property type="entry name" value="FBPase"/>
    <property type="match status" value="1"/>
</dbReference>